<feature type="region of interest" description="Disordered" evidence="1">
    <location>
        <begin position="705"/>
        <end position="724"/>
    </location>
</feature>
<reference evidence="2 3" key="1">
    <citation type="journal article" date="2019" name="PLoS Biol.">
        <title>Sex chromosomes control vertical transmission of feminizing Wolbachia symbionts in an isopod.</title>
        <authorList>
            <person name="Becking T."/>
            <person name="Chebbi M.A."/>
            <person name="Giraud I."/>
            <person name="Moumen B."/>
            <person name="Laverre T."/>
            <person name="Caubet Y."/>
            <person name="Peccoud J."/>
            <person name="Gilbert C."/>
            <person name="Cordaux R."/>
        </authorList>
    </citation>
    <scope>NUCLEOTIDE SEQUENCE [LARGE SCALE GENOMIC DNA]</scope>
    <source>
        <strain evidence="2">ANa2</strain>
        <tissue evidence="2">Whole body excluding digestive tract and cuticle</tissue>
    </source>
</reference>
<feature type="region of interest" description="Disordered" evidence="1">
    <location>
        <begin position="489"/>
        <end position="548"/>
    </location>
</feature>
<sequence>LRFGNQSPLKVLRTPGRTPLAPIIVNALSNNGSSPILKGSVKQDKEKKQFICNTLNENISNEQTESFVSTKVFLSDEKVNEFWKETFFEKLEMLSEQLMVGGDGSSPLLPLSRINATWIRHNMILLKSKSISRIEGLSSSEVLPSWVLSAMNRPNYSSSVCNIPNYPGVEIDIFKVVREFFSEMVVPLIPLELYDPIVRLYIGAEFLDIANRTPGCIANSGKINDNHHDNSVSSIASYDSVEDLILNISAGTNHNASHSKIETGTDILSSNSFDFPEGSNQVHKESRTPVRNVVTNGFSSIPRSLRLNKLNNYTNFKDSYLYTKDEKCSPTLSNKCDSFEENISRNRVTLKSLKNRSLSGGKIKEQDCSNSSTSVFKKGLKTEELDNYCLPPNSCFETAFTSDSPRTRVIPQKSVDTIHFRQFSNALRPKSIAVSSLSSQSLVDKVDASRCSSSLSKSTLTDSDSHSGFDRSLSEGNLLKLSSQNLNSAELKKSSNSRSMLATKVRDSIKRKRAKDIKQKRNKSSNTDVEYKDSVDSKNPNCDNLNKPESLNFVVNRMRTKSGGYENPALCLRSFSPETVSSTSSFDVNDFKNTSGGYINRHYNSKSSLNHLDLKSKETESKSTQTSNVDYTSTSSHCKRFTSRNHNDSYDTIHSLISSRSKSATPDGCLSHSLLSARSNSVYLSALSGLDQTSLSYNSFASKSPENLSNHSISPPHLPKREPKVQMNSSEFEFLDMKILIFTFRNTFDDENNICEKCGHSPKSLSSSANELSDDWVDRTPFGAAPPFVRGGLWKHYYSSPSKRLIEHQSRLLRKVCGRGLLTKIGKEICVELLQLLFLNLEPRVRRKLYLLLKMMNKVSNNDKLQIDNLNTNRALMVKTFARSILLSKKERDYDEMLATRIVTFMMDNFDALFSPPESLAVLVHRKINENSSGSEDTRYKSLLSLHQPITYCRQVTPEAYEKQKLTGSQQFLEELLDQIVDGKMSEKEKKKKLKESTTMF</sequence>
<name>A0A5N5T8V8_9CRUS</name>
<feature type="compositionally biased region" description="Basic residues" evidence="1">
    <location>
        <begin position="509"/>
        <end position="523"/>
    </location>
</feature>
<feature type="compositionally biased region" description="Polar residues" evidence="1">
    <location>
        <begin position="537"/>
        <end position="548"/>
    </location>
</feature>
<dbReference type="AlphaFoldDB" id="A0A5N5T8V8"/>
<dbReference type="PANTHER" id="PTHR16206:SF4">
    <property type="entry name" value="PROTEIN LET-99"/>
    <property type="match status" value="1"/>
</dbReference>
<dbReference type="PANTHER" id="PTHR16206">
    <property type="entry name" value="DEP DOMAIN-CONTAINING"/>
    <property type="match status" value="1"/>
</dbReference>
<dbReference type="Proteomes" id="UP000326759">
    <property type="component" value="Unassembled WGS sequence"/>
</dbReference>
<gene>
    <name evidence="2" type="primary">DEPDC1B</name>
    <name evidence="2" type="ORF">Anas_03486</name>
</gene>
<dbReference type="OrthoDB" id="524326at2759"/>
<evidence type="ECO:0000256" key="1">
    <source>
        <dbReference type="SAM" id="MobiDB-lite"/>
    </source>
</evidence>
<organism evidence="2 3">
    <name type="scientific">Armadillidium nasatum</name>
    <dbReference type="NCBI Taxonomy" id="96803"/>
    <lineage>
        <taxon>Eukaryota</taxon>
        <taxon>Metazoa</taxon>
        <taxon>Ecdysozoa</taxon>
        <taxon>Arthropoda</taxon>
        <taxon>Crustacea</taxon>
        <taxon>Multicrustacea</taxon>
        <taxon>Malacostraca</taxon>
        <taxon>Eumalacostraca</taxon>
        <taxon>Peracarida</taxon>
        <taxon>Isopoda</taxon>
        <taxon>Oniscidea</taxon>
        <taxon>Crinocheta</taxon>
        <taxon>Armadillidiidae</taxon>
        <taxon>Armadillidium</taxon>
    </lineage>
</organism>
<accession>A0A5N5T8V8</accession>
<dbReference type="EMBL" id="SEYY01007134">
    <property type="protein sequence ID" value="KAB7502609.1"/>
    <property type="molecule type" value="Genomic_DNA"/>
</dbReference>
<protein>
    <submittedName>
        <fullName evidence="2">DEP domain-containing protein 1B</fullName>
    </submittedName>
</protein>
<feature type="non-terminal residue" evidence="2">
    <location>
        <position position="1001"/>
    </location>
</feature>
<keyword evidence="3" id="KW-1185">Reference proteome</keyword>
<feature type="region of interest" description="Disordered" evidence="1">
    <location>
        <begin position="616"/>
        <end position="638"/>
    </location>
</feature>
<proteinExistence type="predicted"/>
<feature type="non-terminal residue" evidence="2">
    <location>
        <position position="1"/>
    </location>
</feature>
<evidence type="ECO:0000313" key="2">
    <source>
        <dbReference type="EMBL" id="KAB7502609.1"/>
    </source>
</evidence>
<evidence type="ECO:0000313" key="3">
    <source>
        <dbReference type="Proteomes" id="UP000326759"/>
    </source>
</evidence>
<comment type="caution">
    <text evidence="2">The sequence shown here is derived from an EMBL/GenBank/DDBJ whole genome shotgun (WGS) entry which is preliminary data.</text>
</comment>